<dbReference type="Proteomes" id="UP000216943">
    <property type="component" value="Unassembled WGS sequence"/>
</dbReference>
<name>A0A269TIV7_9BACT</name>
<evidence type="ECO:0000313" key="2">
    <source>
        <dbReference type="EMBL" id="PAK20946.1"/>
    </source>
</evidence>
<proteinExistence type="predicted"/>
<evidence type="ECO:0000313" key="3">
    <source>
        <dbReference type="Proteomes" id="UP000216943"/>
    </source>
</evidence>
<feature type="compositionally biased region" description="Acidic residues" evidence="1">
    <location>
        <begin position="92"/>
        <end position="109"/>
    </location>
</feature>
<reference evidence="3" key="1">
    <citation type="submission" date="2017-08" db="EMBL/GenBank/DDBJ databases">
        <authorList>
            <person name="Alvarez-Ponce D."/>
            <person name="Weitzman C.L."/>
            <person name="Tillett R.L."/>
            <person name="Sandmeier F.C."/>
            <person name="Tracy C.R."/>
        </authorList>
    </citation>
    <scope>NUCLEOTIDE SEQUENCE [LARGE SCALE GENOMIC DNA]</scope>
    <source>
        <strain evidence="3">723</strain>
    </source>
</reference>
<dbReference type="AlphaFoldDB" id="A0A269TIV7"/>
<protein>
    <submittedName>
        <fullName evidence="2">Uncharacterized protein</fullName>
    </submittedName>
</protein>
<feature type="region of interest" description="Disordered" evidence="1">
    <location>
        <begin position="88"/>
        <end position="109"/>
    </location>
</feature>
<sequence length="109" mass="12799">MRLQDFTKEHYLKVEEILTTQSQTGEFTYVINAIATPIYKHKRDKTNFHLVELRLDELIKNHDIIYGKQNLKTDIRTGKITFNISAIGVPKDDDEDSEENDDDEKNEEE</sequence>
<comment type="caution">
    <text evidence="2">The sequence shown here is derived from an EMBL/GenBank/DDBJ whole genome shotgun (WGS) entry which is preliminary data.</text>
</comment>
<dbReference type="EMBL" id="NQNY01000018">
    <property type="protein sequence ID" value="PAK20946.1"/>
    <property type="molecule type" value="Genomic_DNA"/>
</dbReference>
<gene>
    <name evidence="2" type="ORF">CJJ23_04625</name>
</gene>
<evidence type="ECO:0000256" key="1">
    <source>
        <dbReference type="SAM" id="MobiDB-lite"/>
    </source>
</evidence>
<accession>A0A269TIV7</accession>
<organism evidence="2 3">
    <name type="scientific">Mycoplasmopsis agassizii</name>
    <dbReference type="NCBI Taxonomy" id="33922"/>
    <lineage>
        <taxon>Bacteria</taxon>
        <taxon>Bacillati</taxon>
        <taxon>Mycoplasmatota</taxon>
        <taxon>Mycoplasmoidales</taxon>
        <taxon>Metamycoplasmataceae</taxon>
        <taxon>Mycoplasmopsis</taxon>
    </lineage>
</organism>